<feature type="region of interest" description="Disordered" evidence="1">
    <location>
        <begin position="1"/>
        <end position="48"/>
    </location>
</feature>
<name>R4Z694_9ACTN</name>
<dbReference type="RefSeq" id="WP_012228216.1">
    <property type="nucleotide sequence ID" value="NZ_HG422565.1"/>
</dbReference>
<dbReference type="OrthoDB" id="5170563at2"/>
<evidence type="ECO:0000313" key="3">
    <source>
        <dbReference type="Proteomes" id="UP000018291"/>
    </source>
</evidence>
<dbReference type="Proteomes" id="UP000018291">
    <property type="component" value="Unassembled WGS sequence"/>
</dbReference>
<reference evidence="2 3" key="1">
    <citation type="journal article" date="2013" name="ISME J.">
        <title>Metabolic model for the filamentous 'Candidatus Microthrix parvicella' based on genomic and metagenomic analyses.</title>
        <authorList>
            <person name="Jon McIlroy S."/>
            <person name="Kristiansen R."/>
            <person name="Albertsen M."/>
            <person name="Michael Karst S."/>
            <person name="Rossetti S."/>
            <person name="Lund Nielsen J."/>
            <person name="Tandoi V."/>
            <person name="James Seviour R."/>
            <person name="Nielsen P.H."/>
        </authorList>
    </citation>
    <scope>NUCLEOTIDE SEQUENCE [LARGE SCALE GENOMIC DNA]</scope>
    <source>
        <strain evidence="2 3">RN1</strain>
    </source>
</reference>
<dbReference type="AlphaFoldDB" id="R4Z694"/>
<proteinExistence type="predicted"/>
<gene>
    <name evidence="2" type="ORF">BN381_360024</name>
</gene>
<evidence type="ECO:0000313" key="2">
    <source>
        <dbReference type="EMBL" id="CCM64322.1"/>
    </source>
</evidence>
<dbReference type="HOGENOM" id="CLU_028955_0_0_11"/>
<organism evidence="2 3">
    <name type="scientific">Candidatus Neomicrothrix parvicella RN1</name>
    <dbReference type="NCBI Taxonomy" id="1229780"/>
    <lineage>
        <taxon>Bacteria</taxon>
        <taxon>Bacillati</taxon>
        <taxon>Actinomycetota</taxon>
        <taxon>Acidimicrobiia</taxon>
        <taxon>Acidimicrobiales</taxon>
        <taxon>Microthrixaceae</taxon>
        <taxon>Candidatus Neomicrothrix</taxon>
    </lineage>
</organism>
<evidence type="ECO:0000256" key="1">
    <source>
        <dbReference type="SAM" id="MobiDB-lite"/>
    </source>
</evidence>
<keyword evidence="3" id="KW-1185">Reference proteome</keyword>
<comment type="caution">
    <text evidence="2">The sequence shown here is derived from an EMBL/GenBank/DDBJ whole genome shotgun (WGS) entry which is preliminary data.</text>
</comment>
<sequence length="475" mass="51811">MPRRQKDEPQQSGPGTPPGDGDGLQPAGPFARNSPLAAMPDSDDGSPEAAAINLFATFASQLSPLRDDHPADVEFLACELVGLVNLIADDDPMPGGETGLRPSELLGEGPPGAADEMLTTVAFALTESQRLAPDARYVDCIRPCLPFCTEEARPELEVRVAQLEAKVGRPDWADAVWNATASGGWHSYDDLGDLSCVGVELHWPSGWPDQVLFGSIAVEDGPFAVEFIVTPMDEYRSWFTPGTPWPADPDEPACRTDVIRHIEPMPVEEVVGRLLEAMAMTEMLEDRPIADDYFVYAPLAQQTLAGLPSIEPPEPTPANDEVQEAMIRDFLNADGVAAAIGFEGDPGFAHDVGEFCELFIHYSERFAGGDRYRWSPMVVEGFLLRFGDVATENLEADEFLNPVLSEWVKFCHRHKGWPASVTAECLATIDAHDHDYDDHDHPSPGDLDLVPPPRRDGLERMAVEIGTDPSDPDSM</sequence>
<accession>R4Z694</accession>
<protein>
    <submittedName>
        <fullName evidence="2">Uncharacterized protein</fullName>
    </submittedName>
</protein>
<dbReference type="EMBL" id="CANL01000030">
    <property type="protein sequence ID" value="CCM64322.1"/>
    <property type="molecule type" value="Genomic_DNA"/>
</dbReference>